<dbReference type="EMBL" id="BONE01000148">
    <property type="protein sequence ID" value="GIF78486.1"/>
    <property type="molecule type" value="Genomic_DNA"/>
</dbReference>
<gene>
    <name evidence="3" type="ORF">Asi02nite_80040</name>
</gene>
<evidence type="ECO:0000313" key="4">
    <source>
        <dbReference type="Proteomes" id="UP000604117"/>
    </source>
</evidence>
<feature type="transmembrane region" description="Helical" evidence="2">
    <location>
        <begin position="72"/>
        <end position="96"/>
    </location>
</feature>
<organism evidence="3 4">
    <name type="scientific">Asanoa siamensis</name>
    <dbReference type="NCBI Taxonomy" id="926357"/>
    <lineage>
        <taxon>Bacteria</taxon>
        <taxon>Bacillati</taxon>
        <taxon>Actinomycetota</taxon>
        <taxon>Actinomycetes</taxon>
        <taxon>Micromonosporales</taxon>
        <taxon>Micromonosporaceae</taxon>
        <taxon>Asanoa</taxon>
    </lineage>
</organism>
<feature type="region of interest" description="Disordered" evidence="1">
    <location>
        <begin position="1"/>
        <end position="24"/>
    </location>
</feature>
<feature type="transmembrane region" description="Helical" evidence="2">
    <location>
        <begin position="33"/>
        <end position="52"/>
    </location>
</feature>
<proteinExistence type="predicted"/>
<evidence type="ECO:0000313" key="3">
    <source>
        <dbReference type="EMBL" id="GIF78486.1"/>
    </source>
</evidence>
<protein>
    <recommendedName>
        <fullName evidence="5">Permease</fullName>
    </recommendedName>
</protein>
<evidence type="ECO:0000256" key="1">
    <source>
        <dbReference type="SAM" id="MobiDB-lite"/>
    </source>
</evidence>
<keyword evidence="2" id="KW-0472">Membrane</keyword>
<sequence>MATVSAMAAPTTDEKPVRDGTPERGRRIGSVEILAGLLVLLVLFREPISGAISSPRLQTWTTVFVSVMVQAVPFLVFGVVLSAVIAVFVPTVLLGARPAQASRAGRAHRRGRRCRAARM</sequence>
<keyword evidence="2" id="KW-0812">Transmembrane</keyword>
<accession>A0ABQ4D4P8</accession>
<keyword evidence="2" id="KW-1133">Transmembrane helix</keyword>
<evidence type="ECO:0008006" key="5">
    <source>
        <dbReference type="Google" id="ProtNLM"/>
    </source>
</evidence>
<feature type="compositionally biased region" description="Basic and acidic residues" evidence="1">
    <location>
        <begin position="12"/>
        <end position="24"/>
    </location>
</feature>
<dbReference type="Proteomes" id="UP000604117">
    <property type="component" value="Unassembled WGS sequence"/>
</dbReference>
<evidence type="ECO:0000256" key="2">
    <source>
        <dbReference type="SAM" id="Phobius"/>
    </source>
</evidence>
<comment type="caution">
    <text evidence="3">The sequence shown here is derived from an EMBL/GenBank/DDBJ whole genome shotgun (WGS) entry which is preliminary data.</text>
</comment>
<name>A0ABQ4D4P8_9ACTN</name>
<keyword evidence="4" id="KW-1185">Reference proteome</keyword>
<reference evidence="3 4" key="1">
    <citation type="submission" date="2021-01" db="EMBL/GenBank/DDBJ databases">
        <title>Whole genome shotgun sequence of Asanoa siamensis NBRC 107932.</title>
        <authorList>
            <person name="Komaki H."/>
            <person name="Tamura T."/>
        </authorList>
    </citation>
    <scope>NUCLEOTIDE SEQUENCE [LARGE SCALE GENOMIC DNA]</scope>
    <source>
        <strain evidence="3 4">NBRC 107932</strain>
    </source>
</reference>